<organism evidence="1 2">
    <name type="scientific">Pelolinea submarina</name>
    <dbReference type="NCBI Taxonomy" id="913107"/>
    <lineage>
        <taxon>Bacteria</taxon>
        <taxon>Bacillati</taxon>
        <taxon>Chloroflexota</taxon>
        <taxon>Anaerolineae</taxon>
        <taxon>Anaerolineales</taxon>
        <taxon>Anaerolineaceae</taxon>
        <taxon>Pelolinea</taxon>
    </lineage>
</organism>
<sequence>MEKMSETDTLKITMIGASGAGKTWYMASMFHKFVYNVVISLMSLDQLNNPTENPIIDEKIKTAIRLTRELETSWNVVRAGKRVGTENLTDLRLHVLYKHNPIFDIGFIDYAGGALVFDKKENEPQAIEIQQTIWESDALLVILDSVEIFNEDLDTIKANLGLDIIRQIFESLFINHKMDEFTAAPFVLTKVDELRRLIKTEEDKVHFIQKCTDLVDPLASPFIDAGIPTGYFPVSAIGLDAHKPVPEGPYENINPLWVENPILFCADKWMDRESLKLQKALENLNNRKKSPLHGIIPAYFTEKLQEEKEKKGTEIKTKIQFNIEMQGIIHGDYNVEMGVFNTLTGTQQLQKCIDEIS</sequence>
<proteinExistence type="predicted"/>
<protein>
    <submittedName>
        <fullName evidence="1">Uncharacterized protein</fullName>
    </submittedName>
</protein>
<dbReference type="OrthoDB" id="9255714at2"/>
<dbReference type="InterPro" id="IPR027417">
    <property type="entry name" value="P-loop_NTPase"/>
</dbReference>
<evidence type="ECO:0000313" key="2">
    <source>
        <dbReference type="Proteomes" id="UP000256388"/>
    </source>
</evidence>
<dbReference type="EMBL" id="QUMS01000001">
    <property type="protein sequence ID" value="REG10512.1"/>
    <property type="molecule type" value="Genomic_DNA"/>
</dbReference>
<reference evidence="1 2" key="1">
    <citation type="submission" date="2018-08" db="EMBL/GenBank/DDBJ databases">
        <title>Genomic Encyclopedia of Type Strains, Phase IV (KMG-IV): sequencing the most valuable type-strain genomes for metagenomic binning, comparative biology and taxonomic classification.</title>
        <authorList>
            <person name="Goeker M."/>
        </authorList>
    </citation>
    <scope>NUCLEOTIDE SEQUENCE [LARGE SCALE GENOMIC DNA]</scope>
    <source>
        <strain evidence="1 2">DSM 23923</strain>
    </source>
</reference>
<keyword evidence="2" id="KW-1185">Reference proteome</keyword>
<name>A0A347ZUC2_9CHLR</name>
<comment type="caution">
    <text evidence="1">The sequence shown here is derived from an EMBL/GenBank/DDBJ whole genome shotgun (WGS) entry which is preliminary data.</text>
</comment>
<evidence type="ECO:0000313" key="1">
    <source>
        <dbReference type="EMBL" id="REG10512.1"/>
    </source>
</evidence>
<dbReference type="Proteomes" id="UP000256388">
    <property type="component" value="Unassembled WGS sequence"/>
</dbReference>
<dbReference type="AlphaFoldDB" id="A0A347ZUC2"/>
<dbReference type="SUPFAM" id="SSF52540">
    <property type="entry name" value="P-loop containing nucleoside triphosphate hydrolases"/>
    <property type="match status" value="1"/>
</dbReference>
<accession>A0A347ZUC2</accession>
<gene>
    <name evidence="1" type="ORF">DFR64_0371</name>
</gene>
<dbReference type="RefSeq" id="WP_116223688.1">
    <property type="nucleotide sequence ID" value="NZ_AP018437.1"/>
</dbReference>